<proteinExistence type="predicted"/>
<evidence type="ECO:0000256" key="1">
    <source>
        <dbReference type="SAM" id="MobiDB-lite"/>
    </source>
</evidence>
<evidence type="ECO:0000313" key="2">
    <source>
        <dbReference type="EMBL" id="OMO52759.1"/>
    </source>
</evidence>
<dbReference type="AlphaFoldDB" id="A0A1R3G3W1"/>
<dbReference type="Proteomes" id="UP000187203">
    <property type="component" value="Unassembled WGS sequence"/>
</dbReference>
<accession>A0A1R3G3W1</accession>
<feature type="compositionally biased region" description="Basic and acidic residues" evidence="1">
    <location>
        <begin position="1"/>
        <end position="23"/>
    </location>
</feature>
<comment type="caution">
    <text evidence="2">The sequence shown here is derived from an EMBL/GenBank/DDBJ whole genome shotgun (WGS) entry which is preliminary data.</text>
</comment>
<feature type="region of interest" description="Disordered" evidence="1">
    <location>
        <begin position="1"/>
        <end position="124"/>
    </location>
</feature>
<feature type="compositionally biased region" description="Polar residues" evidence="1">
    <location>
        <begin position="25"/>
        <end position="36"/>
    </location>
</feature>
<protein>
    <submittedName>
        <fullName evidence="2">Uncharacterized protein</fullName>
    </submittedName>
</protein>
<keyword evidence="3" id="KW-1185">Reference proteome</keyword>
<feature type="compositionally biased region" description="Basic and acidic residues" evidence="1">
    <location>
        <begin position="107"/>
        <end position="124"/>
    </location>
</feature>
<dbReference type="EMBL" id="AWUE01023772">
    <property type="protein sequence ID" value="OMO52759.1"/>
    <property type="molecule type" value="Genomic_DNA"/>
</dbReference>
<gene>
    <name evidence="2" type="ORF">COLO4_36994</name>
</gene>
<feature type="compositionally biased region" description="Basic and acidic residues" evidence="1">
    <location>
        <begin position="76"/>
        <end position="85"/>
    </location>
</feature>
<feature type="compositionally biased region" description="Polar residues" evidence="1">
    <location>
        <begin position="60"/>
        <end position="75"/>
    </location>
</feature>
<name>A0A1R3G3W1_9ROSI</name>
<evidence type="ECO:0000313" key="3">
    <source>
        <dbReference type="Proteomes" id="UP000187203"/>
    </source>
</evidence>
<sequence length="124" mass="14183">MESDARVFSEMPRTKDEADEKDIMTVSSRGNLSTTKNEGKKRHESKDSDQEDVGLFSRWKQLQLTSFKEPTNNSSMKKEANRKDITIGSSDNLLKEPFLREPTSNNERGKAEEEALKRSAERKS</sequence>
<organism evidence="2 3">
    <name type="scientific">Corchorus olitorius</name>
    <dbReference type="NCBI Taxonomy" id="93759"/>
    <lineage>
        <taxon>Eukaryota</taxon>
        <taxon>Viridiplantae</taxon>
        <taxon>Streptophyta</taxon>
        <taxon>Embryophyta</taxon>
        <taxon>Tracheophyta</taxon>
        <taxon>Spermatophyta</taxon>
        <taxon>Magnoliopsida</taxon>
        <taxon>eudicotyledons</taxon>
        <taxon>Gunneridae</taxon>
        <taxon>Pentapetalae</taxon>
        <taxon>rosids</taxon>
        <taxon>malvids</taxon>
        <taxon>Malvales</taxon>
        <taxon>Malvaceae</taxon>
        <taxon>Grewioideae</taxon>
        <taxon>Apeibeae</taxon>
        <taxon>Corchorus</taxon>
    </lineage>
</organism>
<reference evidence="3" key="1">
    <citation type="submission" date="2013-09" db="EMBL/GenBank/DDBJ databases">
        <title>Corchorus olitorius genome sequencing.</title>
        <authorList>
            <person name="Alam M."/>
            <person name="Haque M.S."/>
            <person name="Islam M.S."/>
            <person name="Emdad E.M."/>
            <person name="Islam M.M."/>
            <person name="Ahmed B."/>
            <person name="Halim A."/>
            <person name="Hossen Q.M.M."/>
            <person name="Hossain M.Z."/>
            <person name="Ahmed R."/>
            <person name="Khan M.M."/>
            <person name="Islam R."/>
            <person name="Rashid M.M."/>
            <person name="Khan S.A."/>
            <person name="Rahman M.S."/>
            <person name="Alam M."/>
            <person name="Yahiya A.S."/>
            <person name="Khan M.S."/>
            <person name="Azam M.S."/>
            <person name="Haque T."/>
            <person name="Lashkar M.Z.H."/>
            <person name="Akhand A.I."/>
            <person name="Morshed G."/>
            <person name="Roy S."/>
            <person name="Uddin K.S."/>
            <person name="Rabeya T."/>
            <person name="Hossain A.S."/>
            <person name="Chowdhury A."/>
            <person name="Snigdha A.R."/>
            <person name="Mortoza M.S."/>
            <person name="Matin S.A."/>
            <person name="Hoque S.M.E."/>
            <person name="Islam M.K."/>
            <person name="Roy D.K."/>
            <person name="Haider R."/>
            <person name="Moosa M.M."/>
            <person name="Elias S.M."/>
            <person name="Hasan A.M."/>
            <person name="Jahan S."/>
            <person name="Shafiuddin M."/>
            <person name="Mahmood N."/>
            <person name="Shommy N.S."/>
        </authorList>
    </citation>
    <scope>NUCLEOTIDE SEQUENCE [LARGE SCALE GENOMIC DNA]</scope>
    <source>
        <strain evidence="3">cv. O-4</strain>
    </source>
</reference>